<sequence length="89" mass="10382">MATNVTREFPSIIQDEREPGVELLNDEAEIARSLVEKSVAEDPARLRRELLLDMAIRHFQLQQQVYVTRVCQNLSQTAHFLHISLYFEI</sequence>
<dbReference type="AlphaFoldDB" id="A5BZ11"/>
<protein>
    <submittedName>
        <fullName evidence="1">Uncharacterized protein</fullName>
    </submittedName>
</protein>
<dbReference type="EMBL" id="AM476363">
    <property type="protein sequence ID" value="CAN64027.1"/>
    <property type="molecule type" value="Genomic_DNA"/>
</dbReference>
<accession>A5BZ11</accession>
<evidence type="ECO:0000313" key="1">
    <source>
        <dbReference type="EMBL" id="CAN64027.1"/>
    </source>
</evidence>
<organism evidence="1">
    <name type="scientific">Vitis vinifera</name>
    <name type="common">Grape</name>
    <dbReference type="NCBI Taxonomy" id="29760"/>
    <lineage>
        <taxon>Eukaryota</taxon>
        <taxon>Viridiplantae</taxon>
        <taxon>Streptophyta</taxon>
        <taxon>Embryophyta</taxon>
        <taxon>Tracheophyta</taxon>
        <taxon>Spermatophyta</taxon>
        <taxon>Magnoliopsida</taxon>
        <taxon>eudicotyledons</taxon>
        <taxon>Gunneridae</taxon>
        <taxon>Pentapetalae</taxon>
        <taxon>rosids</taxon>
        <taxon>Vitales</taxon>
        <taxon>Vitaceae</taxon>
        <taxon>Viteae</taxon>
        <taxon>Vitis</taxon>
    </lineage>
</organism>
<reference evidence="1" key="1">
    <citation type="journal article" date="2007" name="PLoS ONE">
        <title>The first genome sequence of an elite grapevine cultivar (Pinot noir Vitis vinifera L.): coping with a highly heterozygous genome.</title>
        <authorList>
            <person name="Velasco R."/>
            <person name="Zharkikh A."/>
            <person name="Troggio M."/>
            <person name="Cartwright D.A."/>
            <person name="Cestaro A."/>
            <person name="Pruss D."/>
            <person name="Pindo M."/>
            <person name="FitzGerald L.M."/>
            <person name="Vezzulli S."/>
            <person name="Reid J."/>
            <person name="Malacarne G."/>
            <person name="Iliev D."/>
            <person name="Coppola G."/>
            <person name="Wardell B."/>
            <person name="Micheletti D."/>
            <person name="Macalma T."/>
            <person name="Facci M."/>
            <person name="Mitchell J.T."/>
            <person name="Perazzolli M."/>
            <person name="Eldredge G."/>
            <person name="Gatto P."/>
            <person name="Oyzerski R."/>
            <person name="Moretto M."/>
            <person name="Gutin N."/>
            <person name="Stefanini M."/>
            <person name="Chen Y."/>
            <person name="Segala C."/>
            <person name="Davenport C."/>
            <person name="Dematte L."/>
            <person name="Mraz A."/>
            <person name="Battilana J."/>
            <person name="Stormo K."/>
            <person name="Costa F."/>
            <person name="Tao Q."/>
            <person name="Si-Ammour A."/>
            <person name="Harkins T."/>
            <person name="Lackey A."/>
            <person name="Perbost C."/>
            <person name="Taillon B."/>
            <person name="Stella A."/>
            <person name="Solovyev V."/>
            <person name="Fawcett J.A."/>
            <person name="Sterck L."/>
            <person name="Vandepoele K."/>
            <person name="Grando S.M."/>
            <person name="Toppo S."/>
            <person name="Moser C."/>
            <person name="Lanchbury J."/>
            <person name="Bogden R."/>
            <person name="Skolnick M."/>
            <person name="Sgaramella V."/>
            <person name="Bhatnagar S.K."/>
            <person name="Fontana P."/>
            <person name="Gutin A."/>
            <person name="Van de Peer Y."/>
            <person name="Salamini F."/>
            <person name="Viola R."/>
        </authorList>
    </citation>
    <scope>NUCLEOTIDE SEQUENCE</scope>
</reference>
<name>A5BZ11_VITVI</name>
<proteinExistence type="predicted"/>
<gene>
    <name evidence="1" type="ORF">VITISV_030714</name>
</gene>